<name>A0A9P4WYD0_9PLEO</name>
<organism evidence="1 2">
    <name type="scientific">Didymella heteroderae</name>
    <dbReference type="NCBI Taxonomy" id="1769908"/>
    <lineage>
        <taxon>Eukaryota</taxon>
        <taxon>Fungi</taxon>
        <taxon>Dikarya</taxon>
        <taxon>Ascomycota</taxon>
        <taxon>Pezizomycotina</taxon>
        <taxon>Dothideomycetes</taxon>
        <taxon>Pleosporomycetidae</taxon>
        <taxon>Pleosporales</taxon>
        <taxon>Pleosporineae</taxon>
        <taxon>Didymellaceae</taxon>
        <taxon>Didymella</taxon>
    </lineage>
</organism>
<dbReference type="EMBL" id="SWKV01000007">
    <property type="protein sequence ID" value="KAF3045023.1"/>
    <property type="molecule type" value="Genomic_DNA"/>
</dbReference>
<accession>A0A9P4WYD0</accession>
<comment type="caution">
    <text evidence="1">The sequence shown here is derived from an EMBL/GenBank/DDBJ whole genome shotgun (WGS) entry which is preliminary data.</text>
</comment>
<protein>
    <submittedName>
        <fullName evidence="1">Uncharacterized protein</fullName>
    </submittedName>
</protein>
<dbReference type="Proteomes" id="UP000758155">
    <property type="component" value="Unassembled WGS sequence"/>
</dbReference>
<sequence>MAEELQRSRRPRVEILDGRGGNGPPHRLELIKIWMGTGEKSFTDLHLSVQQAVRSWIDGHMLGADWYEFAQRRLKSCMRKAHQERCYVPAEGTSKVAWGQCAGGKTFCIRRQTEHDPNLCLFPLHTGERGDASVNEVTFWRMTGRKTTPPGFYKKKLYSQIGIL</sequence>
<evidence type="ECO:0000313" key="1">
    <source>
        <dbReference type="EMBL" id="KAF3045023.1"/>
    </source>
</evidence>
<dbReference type="AlphaFoldDB" id="A0A9P4WYD0"/>
<gene>
    <name evidence="1" type="ORF">E8E12_004370</name>
</gene>
<keyword evidence="2" id="KW-1185">Reference proteome</keyword>
<reference evidence="1" key="1">
    <citation type="submission" date="2019-04" db="EMBL/GenBank/DDBJ databases">
        <title>Sequencing of skin fungus with MAO and IRED activity.</title>
        <authorList>
            <person name="Marsaioli A.J."/>
            <person name="Bonatto J.M.C."/>
            <person name="Reis Junior O."/>
        </authorList>
    </citation>
    <scope>NUCLEOTIDE SEQUENCE</scope>
    <source>
        <strain evidence="1">28M1</strain>
    </source>
</reference>
<evidence type="ECO:0000313" key="2">
    <source>
        <dbReference type="Proteomes" id="UP000758155"/>
    </source>
</evidence>
<proteinExistence type="predicted"/>